<protein>
    <recommendedName>
        <fullName evidence="3">2OG-Fe(II) oxygenase</fullName>
    </recommendedName>
</protein>
<dbReference type="STRING" id="286727.SAMN02982917_2121"/>
<dbReference type="RefSeq" id="WP_085085012.1">
    <property type="nucleotide sequence ID" value="NZ_FXAK01000004.1"/>
</dbReference>
<dbReference type="Gene3D" id="2.60.120.620">
    <property type="entry name" value="q2cbj1_9rhob like domain"/>
    <property type="match status" value="1"/>
</dbReference>
<evidence type="ECO:0008006" key="3">
    <source>
        <dbReference type="Google" id="ProtNLM"/>
    </source>
</evidence>
<organism evidence="1 2">
    <name type="scientific">Azospirillum oryzae</name>
    <dbReference type="NCBI Taxonomy" id="286727"/>
    <lineage>
        <taxon>Bacteria</taxon>
        <taxon>Pseudomonadati</taxon>
        <taxon>Pseudomonadota</taxon>
        <taxon>Alphaproteobacteria</taxon>
        <taxon>Rhodospirillales</taxon>
        <taxon>Azospirillaceae</taxon>
        <taxon>Azospirillum</taxon>
    </lineage>
</organism>
<evidence type="ECO:0000313" key="1">
    <source>
        <dbReference type="EMBL" id="SMF42421.1"/>
    </source>
</evidence>
<dbReference type="OrthoDB" id="7300871at2"/>
<dbReference type="Proteomes" id="UP000192936">
    <property type="component" value="Unassembled WGS sequence"/>
</dbReference>
<accession>A0A1X7EZ49</accession>
<evidence type="ECO:0000313" key="2">
    <source>
        <dbReference type="Proteomes" id="UP000192936"/>
    </source>
</evidence>
<dbReference type="AlphaFoldDB" id="A0A1X7EZ49"/>
<gene>
    <name evidence="1" type="ORF">SAMN02982917_2121</name>
</gene>
<name>A0A1X7EZ49_9PROT</name>
<dbReference type="EMBL" id="FXAK01000004">
    <property type="protein sequence ID" value="SMF42421.1"/>
    <property type="molecule type" value="Genomic_DNA"/>
</dbReference>
<reference evidence="1 2" key="1">
    <citation type="submission" date="2017-04" db="EMBL/GenBank/DDBJ databases">
        <authorList>
            <person name="Afonso C.L."/>
            <person name="Miller P.J."/>
            <person name="Scott M.A."/>
            <person name="Spackman E."/>
            <person name="Goraichik I."/>
            <person name="Dimitrov K.M."/>
            <person name="Suarez D.L."/>
            <person name="Swayne D.E."/>
        </authorList>
    </citation>
    <scope>NUCLEOTIDE SEQUENCE [LARGE SCALE GENOMIC DNA]</scope>
    <source>
        <strain evidence="1 2">A2P</strain>
    </source>
</reference>
<sequence>MTADASYALNRLSDAAINTDPFPHLLVSDFLPADLYARACAQWPDPAAFGVFQTDELPSRHQVQLTDRWLAQCGGERALTWRAVRDCLFNPDVVALMAERFPQVRDKLAWVDAPPVLNVRIIEDHTSHAMLPHTDIEATLFSMLLYMPADGALSNPQAPQLGTALYRPRDPDFRGRGMDRYPRADFDLVAQAPYRPNHLLAYAPSDRSFHGVEPVAAPCERRLLIAFAVMETRHPSQRGAR</sequence>
<proteinExistence type="predicted"/>